<feature type="transmembrane region" description="Helical" evidence="19">
    <location>
        <begin position="161"/>
        <end position="180"/>
    </location>
</feature>
<keyword evidence="5" id="KW-0808">Transferase</keyword>
<evidence type="ECO:0000256" key="15">
    <source>
        <dbReference type="PIRSR" id="PIRSR600829-1"/>
    </source>
</evidence>
<keyword evidence="12 19" id="KW-0472">Membrane</keyword>
<keyword evidence="7 17" id="KW-0547">Nucleotide-binding</keyword>
<dbReference type="GO" id="GO:0005886">
    <property type="term" value="C:plasma membrane"/>
    <property type="evidence" value="ECO:0007669"/>
    <property type="project" value="UniProtKB-SubCell"/>
</dbReference>
<feature type="binding site" evidence="17">
    <location>
        <begin position="90"/>
        <end position="91"/>
    </location>
    <ligand>
        <name>ATP</name>
        <dbReference type="ChEBI" id="CHEBI:30616"/>
    </ligand>
</feature>
<keyword evidence="14" id="KW-1208">Phospholipid metabolism</keyword>
<dbReference type="GO" id="GO:0016301">
    <property type="term" value="F:kinase activity"/>
    <property type="evidence" value="ECO:0007669"/>
    <property type="project" value="UniProtKB-KW"/>
</dbReference>
<proteinExistence type="inferred from homology"/>
<feature type="binding site" evidence="16">
    <location>
        <position position="5"/>
    </location>
    <ligand>
        <name>substrate</name>
    </ligand>
</feature>
<dbReference type="Pfam" id="PF01569">
    <property type="entry name" value="PAP2"/>
    <property type="match status" value="1"/>
</dbReference>
<feature type="binding site" evidence="17">
    <location>
        <position position="5"/>
    </location>
    <ligand>
        <name>ATP</name>
        <dbReference type="ChEBI" id="CHEBI:30616"/>
    </ligand>
</feature>
<evidence type="ECO:0000259" key="20">
    <source>
        <dbReference type="SMART" id="SM00014"/>
    </source>
</evidence>
<accession>A0A562VNA5</accession>
<dbReference type="Gene3D" id="1.10.287.3610">
    <property type="match status" value="1"/>
</dbReference>
<dbReference type="SMART" id="SM00014">
    <property type="entry name" value="acidPPc"/>
    <property type="match status" value="1"/>
</dbReference>
<feature type="binding site" evidence="17">
    <location>
        <position position="72"/>
    </location>
    <ligand>
        <name>ATP</name>
        <dbReference type="ChEBI" id="CHEBI:30616"/>
    </ligand>
</feature>
<dbReference type="InterPro" id="IPR000829">
    <property type="entry name" value="DAGK"/>
</dbReference>
<keyword evidence="18" id="KW-0479">Metal-binding</keyword>
<dbReference type="InterPro" id="IPR036938">
    <property type="entry name" value="PAP2/HPO_sf"/>
</dbReference>
<dbReference type="Proteomes" id="UP000319449">
    <property type="component" value="Unassembled WGS sequence"/>
</dbReference>
<evidence type="ECO:0000256" key="3">
    <source>
        <dbReference type="ARBA" id="ARBA00022475"/>
    </source>
</evidence>
<dbReference type="GO" id="GO:0046872">
    <property type="term" value="F:metal ion binding"/>
    <property type="evidence" value="ECO:0007669"/>
    <property type="project" value="UniProtKB-KW"/>
</dbReference>
<dbReference type="RefSeq" id="WP_246125824.1">
    <property type="nucleotide sequence ID" value="NZ_VLLN01000010.1"/>
</dbReference>
<evidence type="ECO:0000313" key="22">
    <source>
        <dbReference type="Proteomes" id="UP000319449"/>
    </source>
</evidence>
<keyword evidence="6 19" id="KW-0812">Transmembrane</keyword>
<keyword evidence="8 21" id="KW-0418">Kinase</keyword>
<feature type="binding site" evidence="18">
    <location>
        <position position="72"/>
    </location>
    <ligand>
        <name>a divalent metal cation</name>
        <dbReference type="ChEBI" id="CHEBI:60240"/>
    </ligand>
</feature>
<evidence type="ECO:0000256" key="18">
    <source>
        <dbReference type="PIRSR" id="PIRSR600829-4"/>
    </source>
</evidence>
<evidence type="ECO:0000256" key="14">
    <source>
        <dbReference type="ARBA" id="ARBA00023264"/>
    </source>
</evidence>
<dbReference type="SUPFAM" id="SSF48317">
    <property type="entry name" value="Acid phosphatase/Vanadium-dependent haloperoxidase"/>
    <property type="match status" value="1"/>
</dbReference>
<sequence>MKPTRFIESVNCAIDGIIYTARTQKHMRNHFISALVLLLLVLFLRVSALEFTLLAVSVSFVLFAELMNTAVEVVVDMISPEYHPMARIAKDVAAGSVLVSAIGAMVTGYLILARYVFPIYKEALGMIGTPADLGAIVSLLLVVIVVVIFKAMSGKGTPMHGGLPSGHAAIAFTIATLVSLKTQDPITSILTIVLAAMVSHSRLLMRIHSLREVVLGGVTGTAITLVVVLVFKAALN</sequence>
<comment type="cofactor">
    <cofactor evidence="18">
        <name>Mg(2+)</name>
        <dbReference type="ChEBI" id="CHEBI:18420"/>
    </cofactor>
    <text evidence="18">Mn(2+), Zn(2+), Cd(2+) and Co(2+) support activity to lesser extents.</text>
</comment>
<keyword evidence="22" id="KW-1185">Reference proteome</keyword>
<keyword evidence="4" id="KW-0444">Lipid biosynthesis</keyword>
<evidence type="ECO:0000256" key="13">
    <source>
        <dbReference type="ARBA" id="ARBA00023209"/>
    </source>
</evidence>
<evidence type="ECO:0000256" key="10">
    <source>
        <dbReference type="ARBA" id="ARBA00022989"/>
    </source>
</evidence>
<dbReference type="PANTHER" id="PTHR34299">
    <property type="entry name" value="DIACYLGLYCEROL KINASE"/>
    <property type="match status" value="1"/>
</dbReference>
<dbReference type="Pfam" id="PF01219">
    <property type="entry name" value="DAGK_prokar"/>
    <property type="match status" value="1"/>
</dbReference>
<evidence type="ECO:0000256" key="4">
    <source>
        <dbReference type="ARBA" id="ARBA00022516"/>
    </source>
</evidence>
<dbReference type="CDD" id="cd03383">
    <property type="entry name" value="PAP2_diacylglycerolkinase"/>
    <property type="match status" value="1"/>
</dbReference>
<evidence type="ECO:0000256" key="2">
    <source>
        <dbReference type="ARBA" id="ARBA00005967"/>
    </source>
</evidence>
<evidence type="ECO:0000256" key="11">
    <source>
        <dbReference type="ARBA" id="ARBA00023098"/>
    </source>
</evidence>
<dbReference type="GO" id="GO:0005524">
    <property type="term" value="F:ATP binding"/>
    <property type="evidence" value="ECO:0007669"/>
    <property type="project" value="UniProtKB-KW"/>
</dbReference>
<keyword evidence="10 19" id="KW-1133">Transmembrane helix</keyword>
<name>A0A562VNA5_9BACT</name>
<evidence type="ECO:0000313" key="21">
    <source>
        <dbReference type="EMBL" id="TWJ19261.1"/>
    </source>
</evidence>
<keyword evidence="18" id="KW-0460">Magnesium</keyword>
<evidence type="ECO:0000256" key="6">
    <source>
        <dbReference type="ARBA" id="ARBA00022692"/>
    </source>
</evidence>
<feature type="binding site" evidence="16">
    <location>
        <position position="65"/>
    </location>
    <ligand>
        <name>substrate</name>
    </ligand>
</feature>
<keyword evidence="13" id="KW-0594">Phospholipid biosynthesis</keyword>
<gene>
    <name evidence="21" type="ORF">JN12_01952</name>
</gene>
<dbReference type="InterPro" id="IPR000326">
    <property type="entry name" value="PAP2/HPO"/>
</dbReference>
<keyword evidence="11" id="KW-0443">Lipid metabolism</keyword>
<evidence type="ECO:0000256" key="12">
    <source>
        <dbReference type="ARBA" id="ARBA00023136"/>
    </source>
</evidence>
<evidence type="ECO:0000256" key="8">
    <source>
        <dbReference type="ARBA" id="ARBA00022777"/>
    </source>
</evidence>
<feature type="active site" description="Proton acceptor" evidence="15">
    <location>
        <position position="65"/>
    </location>
</feature>
<dbReference type="InterPro" id="IPR036945">
    <property type="entry name" value="DAGK_sf"/>
</dbReference>
<evidence type="ECO:0000256" key="1">
    <source>
        <dbReference type="ARBA" id="ARBA00004651"/>
    </source>
</evidence>
<dbReference type="PANTHER" id="PTHR34299:SF1">
    <property type="entry name" value="DIACYLGLYCEROL KINASE"/>
    <property type="match status" value="1"/>
</dbReference>
<feature type="transmembrane region" description="Helical" evidence="19">
    <location>
        <begin position="186"/>
        <end position="204"/>
    </location>
</feature>
<keyword evidence="3" id="KW-1003">Cell membrane</keyword>
<keyword evidence="9 17" id="KW-0067">ATP-binding</keyword>
<feature type="transmembrane region" description="Helical" evidence="19">
    <location>
        <begin position="123"/>
        <end position="149"/>
    </location>
</feature>
<evidence type="ECO:0000256" key="5">
    <source>
        <dbReference type="ARBA" id="ARBA00022679"/>
    </source>
</evidence>
<evidence type="ECO:0000256" key="17">
    <source>
        <dbReference type="PIRSR" id="PIRSR600829-3"/>
    </source>
</evidence>
<feature type="transmembrane region" description="Helical" evidence="19">
    <location>
        <begin position="31"/>
        <end position="48"/>
    </location>
</feature>
<comment type="similarity">
    <text evidence="2">Belongs to the bacterial diacylglycerol kinase family.</text>
</comment>
<dbReference type="PROSITE" id="PS01069">
    <property type="entry name" value="DAGK_PROKAR"/>
    <property type="match status" value="1"/>
</dbReference>
<reference evidence="21 22" key="1">
    <citation type="submission" date="2019-07" db="EMBL/GenBank/DDBJ databases">
        <title>Genomic Encyclopedia of Archaeal and Bacterial Type Strains, Phase II (KMG-II): from individual species to whole genera.</title>
        <authorList>
            <person name="Goeker M."/>
        </authorList>
    </citation>
    <scope>NUCLEOTIDE SEQUENCE [LARGE SCALE GENOMIC DNA]</scope>
    <source>
        <strain evidence="21 22">ATCC BAA-1139</strain>
    </source>
</reference>
<comment type="subcellular location">
    <subcellularLocation>
        <location evidence="1">Cell membrane</location>
        <topology evidence="1">Multi-pass membrane protein</topology>
    </subcellularLocation>
</comment>
<evidence type="ECO:0000256" key="16">
    <source>
        <dbReference type="PIRSR" id="PIRSR600829-2"/>
    </source>
</evidence>
<dbReference type="EMBL" id="VLLN01000010">
    <property type="protein sequence ID" value="TWJ19261.1"/>
    <property type="molecule type" value="Genomic_DNA"/>
</dbReference>
<dbReference type="AlphaFoldDB" id="A0A562VNA5"/>
<organism evidence="21 22">
    <name type="scientific">Geobacter argillaceus</name>
    <dbReference type="NCBI Taxonomy" id="345631"/>
    <lineage>
        <taxon>Bacteria</taxon>
        <taxon>Pseudomonadati</taxon>
        <taxon>Thermodesulfobacteriota</taxon>
        <taxon>Desulfuromonadia</taxon>
        <taxon>Geobacterales</taxon>
        <taxon>Geobacteraceae</taxon>
        <taxon>Geobacter</taxon>
    </lineage>
</organism>
<feature type="binding site" evidence="17">
    <location>
        <begin position="81"/>
        <end position="83"/>
    </location>
    <ligand>
        <name>ATP</name>
        <dbReference type="ChEBI" id="CHEBI:30616"/>
    </ligand>
</feature>
<feature type="transmembrane region" description="Helical" evidence="19">
    <location>
        <begin position="96"/>
        <end position="117"/>
    </location>
</feature>
<feature type="transmembrane region" description="Helical" evidence="19">
    <location>
        <begin position="54"/>
        <end position="75"/>
    </location>
</feature>
<dbReference type="CDD" id="cd14266">
    <property type="entry name" value="UDPK_IM_PAP2_like"/>
    <property type="match status" value="1"/>
</dbReference>
<feature type="transmembrane region" description="Helical" evidence="19">
    <location>
        <begin position="213"/>
        <end position="235"/>
    </location>
</feature>
<feature type="domain" description="Phosphatidic acid phosphatase type 2/haloperoxidase" evidence="20">
    <location>
        <begin position="97"/>
        <end position="228"/>
    </location>
</feature>
<evidence type="ECO:0000256" key="9">
    <source>
        <dbReference type="ARBA" id="ARBA00022840"/>
    </source>
</evidence>
<comment type="caution">
    <text evidence="21">The sequence shown here is derived from an EMBL/GenBank/DDBJ whole genome shotgun (WGS) entry which is preliminary data.</text>
</comment>
<evidence type="ECO:0000256" key="7">
    <source>
        <dbReference type="ARBA" id="ARBA00022741"/>
    </source>
</evidence>
<dbReference type="Gene3D" id="1.20.144.10">
    <property type="entry name" value="Phosphatidic acid phosphatase type 2/haloperoxidase"/>
    <property type="match status" value="1"/>
</dbReference>
<protein>
    <submittedName>
        <fullName evidence="21">Diacylglycerol kinase (ATP)</fullName>
    </submittedName>
</protein>
<evidence type="ECO:0000256" key="19">
    <source>
        <dbReference type="SAM" id="Phobius"/>
    </source>
</evidence>
<dbReference type="GO" id="GO:0008654">
    <property type="term" value="P:phospholipid biosynthetic process"/>
    <property type="evidence" value="ECO:0007669"/>
    <property type="project" value="UniProtKB-KW"/>
</dbReference>